<dbReference type="GO" id="GO:0022857">
    <property type="term" value="F:transmembrane transporter activity"/>
    <property type="evidence" value="ECO:0007669"/>
    <property type="project" value="InterPro"/>
</dbReference>
<keyword evidence="2 8" id="KW-0813">Transport</keyword>
<keyword evidence="7 8" id="KW-0472">Membrane</keyword>
<gene>
    <name evidence="10" type="ORF">LJ757_11505</name>
</gene>
<evidence type="ECO:0000256" key="1">
    <source>
        <dbReference type="ARBA" id="ARBA00004651"/>
    </source>
</evidence>
<keyword evidence="5" id="KW-0029">Amino-acid transport</keyword>
<dbReference type="Pfam" id="PF00528">
    <property type="entry name" value="BPD_transp_1"/>
    <property type="match status" value="1"/>
</dbReference>
<dbReference type="SUPFAM" id="SSF161098">
    <property type="entry name" value="MetI-like"/>
    <property type="match status" value="1"/>
</dbReference>
<comment type="subcellular location">
    <subcellularLocation>
        <location evidence="1 8">Cell membrane</location>
        <topology evidence="1 8">Multi-pass membrane protein</topology>
    </subcellularLocation>
</comment>
<feature type="domain" description="ABC transmembrane type-1" evidence="9">
    <location>
        <begin position="56"/>
        <end position="262"/>
    </location>
</feature>
<keyword evidence="6 8" id="KW-1133">Transmembrane helix</keyword>
<evidence type="ECO:0000256" key="6">
    <source>
        <dbReference type="ARBA" id="ARBA00022989"/>
    </source>
</evidence>
<feature type="transmembrane region" description="Helical" evidence="8">
    <location>
        <begin position="55"/>
        <end position="78"/>
    </location>
</feature>
<evidence type="ECO:0000256" key="7">
    <source>
        <dbReference type="ARBA" id="ARBA00023136"/>
    </source>
</evidence>
<dbReference type="CDD" id="cd06261">
    <property type="entry name" value="TM_PBP2"/>
    <property type="match status" value="1"/>
</dbReference>
<keyword evidence="3" id="KW-1003">Cell membrane</keyword>
<dbReference type="InterPro" id="IPR043429">
    <property type="entry name" value="ArtM/GltK/GlnP/TcyL/YhdX-like"/>
</dbReference>
<protein>
    <submittedName>
        <fullName evidence="10">Amino acid ABC transporter permease</fullName>
    </submittedName>
</protein>
<evidence type="ECO:0000256" key="2">
    <source>
        <dbReference type="ARBA" id="ARBA00022448"/>
    </source>
</evidence>
<feature type="transmembrane region" description="Helical" evidence="8">
    <location>
        <begin position="90"/>
        <end position="112"/>
    </location>
</feature>
<comment type="similarity">
    <text evidence="8">Belongs to the binding-protein-dependent transport system permease family.</text>
</comment>
<evidence type="ECO:0000259" key="9">
    <source>
        <dbReference type="PROSITE" id="PS50928"/>
    </source>
</evidence>
<dbReference type="NCBIfam" id="TIGR01726">
    <property type="entry name" value="HEQRo_perm_3TM"/>
    <property type="match status" value="1"/>
</dbReference>
<dbReference type="GO" id="GO:0006865">
    <property type="term" value="P:amino acid transport"/>
    <property type="evidence" value="ECO:0007669"/>
    <property type="project" value="UniProtKB-KW"/>
</dbReference>
<dbReference type="Proteomes" id="UP001139158">
    <property type="component" value="Unassembled WGS sequence"/>
</dbReference>
<feature type="transmembrane region" description="Helical" evidence="8">
    <location>
        <begin position="132"/>
        <end position="153"/>
    </location>
</feature>
<dbReference type="PANTHER" id="PTHR30614:SF0">
    <property type="entry name" value="L-CYSTINE TRANSPORT SYSTEM PERMEASE PROTEIN TCYL"/>
    <property type="match status" value="1"/>
</dbReference>
<dbReference type="EMBL" id="JAJFZV010000011">
    <property type="protein sequence ID" value="MCC3298427.1"/>
    <property type="molecule type" value="Genomic_DNA"/>
</dbReference>
<dbReference type="FunFam" id="1.10.3720.10:FF:000006">
    <property type="entry name" value="Glutamate/aspartate ABC transporter, permease protein GltK"/>
    <property type="match status" value="1"/>
</dbReference>
<proteinExistence type="inferred from homology"/>
<evidence type="ECO:0000256" key="8">
    <source>
        <dbReference type="RuleBase" id="RU363032"/>
    </source>
</evidence>
<dbReference type="Gene3D" id="1.10.3720.10">
    <property type="entry name" value="MetI-like"/>
    <property type="match status" value="1"/>
</dbReference>
<evidence type="ECO:0000256" key="4">
    <source>
        <dbReference type="ARBA" id="ARBA00022692"/>
    </source>
</evidence>
<evidence type="ECO:0000313" key="11">
    <source>
        <dbReference type="Proteomes" id="UP001139158"/>
    </source>
</evidence>
<dbReference type="InterPro" id="IPR035906">
    <property type="entry name" value="MetI-like_sf"/>
</dbReference>
<dbReference type="AlphaFoldDB" id="A0A9X1MFK0"/>
<comment type="caution">
    <text evidence="10">The sequence shown here is derived from an EMBL/GenBank/DDBJ whole genome shotgun (WGS) entry which is preliminary data.</text>
</comment>
<feature type="transmembrane region" description="Helical" evidence="8">
    <location>
        <begin position="240"/>
        <end position="261"/>
    </location>
</feature>
<evidence type="ECO:0000256" key="3">
    <source>
        <dbReference type="ARBA" id="ARBA00022475"/>
    </source>
</evidence>
<dbReference type="RefSeq" id="WP_227896296.1">
    <property type="nucleotide sequence ID" value="NZ_CP099466.1"/>
</dbReference>
<reference evidence="10" key="1">
    <citation type="submission" date="2021-10" db="EMBL/GenBank/DDBJ databases">
        <title>Novel species in genus Arthrobacter.</title>
        <authorList>
            <person name="Liu Y."/>
        </authorList>
    </citation>
    <scope>NUCLEOTIDE SEQUENCE</scope>
    <source>
        <strain evidence="10">Zg-Y453</strain>
    </source>
</reference>
<dbReference type="InterPro" id="IPR010065">
    <property type="entry name" value="AA_ABC_transptr_permease_3TM"/>
</dbReference>
<dbReference type="InterPro" id="IPR000515">
    <property type="entry name" value="MetI-like"/>
</dbReference>
<organism evidence="10 11">
    <name type="scientific">Arthrobacter caoxuetaonis</name>
    <dbReference type="NCBI Taxonomy" id="2886935"/>
    <lineage>
        <taxon>Bacteria</taxon>
        <taxon>Bacillati</taxon>
        <taxon>Actinomycetota</taxon>
        <taxon>Actinomycetes</taxon>
        <taxon>Micrococcales</taxon>
        <taxon>Micrococcaceae</taxon>
        <taxon>Arthrobacter</taxon>
    </lineage>
</organism>
<accession>A0A9X1MFK0</accession>
<dbReference type="GO" id="GO:0043190">
    <property type="term" value="C:ATP-binding cassette (ABC) transporter complex"/>
    <property type="evidence" value="ECO:0007669"/>
    <property type="project" value="InterPro"/>
</dbReference>
<keyword evidence="4 8" id="KW-0812">Transmembrane</keyword>
<dbReference type="PROSITE" id="PS50928">
    <property type="entry name" value="ABC_TM1"/>
    <property type="match status" value="1"/>
</dbReference>
<keyword evidence="11" id="KW-1185">Reference proteome</keyword>
<dbReference type="PANTHER" id="PTHR30614">
    <property type="entry name" value="MEMBRANE COMPONENT OF AMINO ACID ABC TRANSPORTER"/>
    <property type="match status" value="1"/>
</dbReference>
<sequence length="299" mass="32454">MIPLNAKRAPAWGRWIGGAAASVFALWVLYVLVVTPNIHWDVVANFLTAGPVLEGLWVTIALSAISMVVGIVIGLVVAVMQLSKNPVLRLVAGAFSWFFRGTPLLVQLLFWFNLGVIFPRLEFGIPFGGPKLFGVEASIITPFVAGLLGLAINEGAYMSQIIRAGILSVDSGQREAAEAMGMSRGRIMSRIILPQAMRIILPPTGNQFISMLKTSSLVSIIAGSDLMTVVQRIYLGNFEVISMLIVASIWYLVLTTVATVGQHFLEKKYSKGFDGRTPVRKKVLANLSPPSSRKPGHHE</sequence>
<evidence type="ECO:0000313" key="10">
    <source>
        <dbReference type="EMBL" id="MCC3298427.1"/>
    </source>
</evidence>
<name>A0A9X1MFK0_9MICC</name>
<evidence type="ECO:0000256" key="5">
    <source>
        <dbReference type="ARBA" id="ARBA00022970"/>
    </source>
</evidence>
<feature type="transmembrane region" description="Helical" evidence="8">
    <location>
        <begin position="12"/>
        <end position="35"/>
    </location>
</feature>